<proteinExistence type="predicted"/>
<comment type="caution">
    <text evidence="1">The sequence shown here is derived from an EMBL/GenBank/DDBJ whole genome shotgun (WGS) entry which is preliminary data.</text>
</comment>
<reference evidence="1" key="2">
    <citation type="journal article" date="2019" name="bioRxiv">
        <title>Genomics, evolutionary history and diagnostics of the Alternaria alternata species group including apple and Asian pear pathotypes.</title>
        <authorList>
            <person name="Armitage A.D."/>
            <person name="Cockerton H.M."/>
            <person name="Sreenivasaprasad S."/>
            <person name="Woodhall J.W."/>
            <person name="Lane C.R."/>
            <person name="Harrison R.J."/>
            <person name="Clarkson J.P."/>
        </authorList>
    </citation>
    <scope>NUCLEOTIDE SEQUENCE</scope>
    <source>
        <strain evidence="1">FERA 1164</strain>
    </source>
</reference>
<name>A0AB37W9P7_9PLEO</name>
<evidence type="ECO:0000313" key="2">
    <source>
        <dbReference type="Proteomes" id="UP000292340"/>
    </source>
</evidence>
<protein>
    <submittedName>
        <fullName evidence="1">Uncharacterized protein</fullName>
    </submittedName>
</protein>
<accession>A0AB37W9P7</accession>
<gene>
    <name evidence="1" type="ORF">AA0115_g8383</name>
</gene>
<dbReference type="Proteomes" id="UP000292340">
    <property type="component" value="Unassembled WGS sequence"/>
</dbReference>
<dbReference type="AlphaFoldDB" id="A0AB37W9P7"/>
<sequence>MVPSSLTPRNSVVLGPKDMNLAHVASNVARIDSTPKIDFLSLVMNSPANPQAESQ</sequence>
<dbReference type="EMBL" id="PDXB01000023">
    <property type="protein sequence ID" value="RYN23923.1"/>
    <property type="molecule type" value="Genomic_DNA"/>
</dbReference>
<evidence type="ECO:0000313" key="1">
    <source>
        <dbReference type="EMBL" id="RYN23923.1"/>
    </source>
</evidence>
<organism evidence="1 2">
    <name type="scientific">Alternaria tenuissima</name>
    <dbReference type="NCBI Taxonomy" id="119927"/>
    <lineage>
        <taxon>Eukaryota</taxon>
        <taxon>Fungi</taxon>
        <taxon>Dikarya</taxon>
        <taxon>Ascomycota</taxon>
        <taxon>Pezizomycotina</taxon>
        <taxon>Dothideomycetes</taxon>
        <taxon>Pleosporomycetidae</taxon>
        <taxon>Pleosporales</taxon>
        <taxon>Pleosporineae</taxon>
        <taxon>Pleosporaceae</taxon>
        <taxon>Alternaria</taxon>
        <taxon>Alternaria sect. Alternaria</taxon>
        <taxon>Alternaria alternata complex</taxon>
    </lineage>
</organism>
<reference evidence="1" key="1">
    <citation type="submission" date="2017-10" db="EMBL/GenBank/DDBJ databases">
        <authorList>
            <person name="Armitage A.D."/>
            <person name="Barbara D.J."/>
            <person name="Woodhall J.W."/>
            <person name="Sreenivasaprasad S."/>
            <person name="Lane C.R."/>
            <person name="Clarkson J.P."/>
            <person name="Harrison R.J."/>
        </authorList>
    </citation>
    <scope>NUCLEOTIDE SEQUENCE</scope>
    <source>
        <strain evidence="1">FERA 1164</strain>
    </source>
</reference>